<organism evidence="1 2">
    <name type="scientific">Roseicyclus elongatus DSM 19469</name>
    <dbReference type="NCBI Taxonomy" id="1294273"/>
    <lineage>
        <taxon>Bacteria</taxon>
        <taxon>Pseudomonadati</taxon>
        <taxon>Pseudomonadota</taxon>
        <taxon>Alphaproteobacteria</taxon>
        <taxon>Rhodobacterales</taxon>
        <taxon>Roseobacteraceae</taxon>
        <taxon>Roseicyclus</taxon>
    </lineage>
</organism>
<accession>W8RSF0</accession>
<dbReference type="AlphaFoldDB" id="W8RSF0"/>
<protein>
    <submittedName>
        <fullName evidence="1">Uncharacterized protein</fullName>
    </submittedName>
</protein>
<gene>
    <name evidence="1" type="ORF">roselon_01737</name>
</gene>
<evidence type="ECO:0000313" key="1">
    <source>
        <dbReference type="EMBL" id="AHM04104.1"/>
    </source>
</evidence>
<evidence type="ECO:0000313" key="2">
    <source>
        <dbReference type="Proteomes" id="UP000019593"/>
    </source>
</evidence>
<sequence length="40" mass="4605">MGRGDIAFCSMRGAMFGETLKGVSWNCSKRFNRHVKLKER</sequence>
<name>W8RSF0_9RHOB</name>
<dbReference type="EMBL" id="CP004372">
    <property type="protein sequence ID" value="AHM04104.1"/>
    <property type="molecule type" value="Genomic_DNA"/>
</dbReference>
<dbReference type="KEGG" id="red:roselon_01737"/>
<dbReference type="STRING" id="1294273.roselon_01737"/>
<dbReference type="Proteomes" id="UP000019593">
    <property type="component" value="Chromosome"/>
</dbReference>
<dbReference type="HOGENOM" id="CLU_3295841_0_0_5"/>
<proteinExistence type="predicted"/>
<reference evidence="1 2" key="1">
    <citation type="submission" date="2013-03" db="EMBL/GenBank/DDBJ databases">
        <authorList>
            <person name="Fiebig A."/>
            <person name="Goeker M."/>
            <person name="Klenk H.-P.P."/>
        </authorList>
    </citation>
    <scope>NUCLEOTIDE SEQUENCE [LARGE SCALE GENOMIC DNA]</scope>
    <source>
        <strain evidence="2">DSM 19469</strain>
    </source>
</reference>
<keyword evidence="2" id="KW-1185">Reference proteome</keyword>